<dbReference type="Gene3D" id="1.10.390.10">
    <property type="entry name" value="Neutral Protease Domain 2"/>
    <property type="match status" value="1"/>
</dbReference>
<dbReference type="InterPro" id="IPR014782">
    <property type="entry name" value="Peptidase_M1_dom"/>
</dbReference>
<feature type="domain" description="Peptidase M1 membrane alanine aminopeptidase" evidence="3">
    <location>
        <begin position="391"/>
        <end position="531"/>
    </location>
</feature>
<proteinExistence type="predicted"/>
<dbReference type="InterPro" id="IPR027268">
    <property type="entry name" value="Peptidase_M4/M1_CTD_sf"/>
</dbReference>
<feature type="signal peptide" evidence="2">
    <location>
        <begin position="1"/>
        <end position="38"/>
    </location>
</feature>
<feature type="compositionally biased region" description="Gly residues" evidence="1">
    <location>
        <begin position="240"/>
        <end position="258"/>
    </location>
</feature>
<dbReference type="RefSeq" id="WP_132197091.1">
    <property type="nucleotide sequence ID" value="NZ_SMKY01000041.1"/>
</dbReference>
<evidence type="ECO:0000256" key="2">
    <source>
        <dbReference type="SAM" id="SignalP"/>
    </source>
</evidence>
<dbReference type="Pfam" id="PF17900">
    <property type="entry name" value="Peptidase_M1_N"/>
    <property type="match status" value="1"/>
</dbReference>
<evidence type="ECO:0000313" key="6">
    <source>
        <dbReference type="Proteomes" id="UP000295578"/>
    </source>
</evidence>
<dbReference type="Gene3D" id="2.60.40.1730">
    <property type="entry name" value="tricorn interacting facor f3 domain"/>
    <property type="match status" value="1"/>
</dbReference>
<evidence type="ECO:0000259" key="4">
    <source>
        <dbReference type="Pfam" id="PF17900"/>
    </source>
</evidence>
<dbReference type="SUPFAM" id="SSF63737">
    <property type="entry name" value="Leukotriene A4 hydrolase N-terminal domain"/>
    <property type="match status" value="1"/>
</dbReference>
<feature type="chain" id="PRO_5020383945" evidence="2">
    <location>
        <begin position="39"/>
        <end position="540"/>
    </location>
</feature>
<evidence type="ECO:0000313" key="5">
    <source>
        <dbReference type="EMBL" id="TDD84902.1"/>
    </source>
</evidence>
<feature type="region of interest" description="Disordered" evidence="1">
    <location>
        <begin position="40"/>
        <end position="79"/>
    </location>
</feature>
<dbReference type="InterPro" id="IPR050344">
    <property type="entry name" value="Peptidase_M1_aminopeptidases"/>
</dbReference>
<dbReference type="EMBL" id="SMKY01000041">
    <property type="protein sequence ID" value="TDD84902.1"/>
    <property type="molecule type" value="Genomic_DNA"/>
</dbReference>
<accession>A0A4R5BLW5</accession>
<dbReference type="InterPro" id="IPR045357">
    <property type="entry name" value="Aminopeptidase_N-like_N"/>
</dbReference>
<dbReference type="GO" id="GO:0008270">
    <property type="term" value="F:zinc ion binding"/>
    <property type="evidence" value="ECO:0007669"/>
    <property type="project" value="InterPro"/>
</dbReference>
<comment type="caution">
    <text evidence="5">The sequence shown here is derived from an EMBL/GenBank/DDBJ whole genome shotgun (WGS) entry which is preliminary data.</text>
</comment>
<dbReference type="Pfam" id="PF01433">
    <property type="entry name" value="Peptidase_M1"/>
    <property type="match status" value="1"/>
</dbReference>
<dbReference type="InterPro" id="IPR042097">
    <property type="entry name" value="Aminopeptidase_N-like_N_sf"/>
</dbReference>
<keyword evidence="6" id="KW-1185">Reference proteome</keyword>
<dbReference type="PANTHER" id="PTHR11533:SF297">
    <property type="entry name" value="AMINOPEPTIDASE N"/>
    <property type="match status" value="1"/>
</dbReference>
<name>A0A4R5BLW5_9ACTN</name>
<dbReference type="OrthoDB" id="100605at2"/>
<protein>
    <submittedName>
        <fullName evidence="5">M1 family peptidase</fullName>
    </submittedName>
</protein>
<gene>
    <name evidence="5" type="ORF">E1293_12260</name>
</gene>
<dbReference type="Proteomes" id="UP000295578">
    <property type="component" value="Unassembled WGS sequence"/>
</dbReference>
<feature type="compositionally biased region" description="Pro residues" evidence="1">
    <location>
        <begin position="260"/>
        <end position="271"/>
    </location>
</feature>
<dbReference type="PANTHER" id="PTHR11533">
    <property type="entry name" value="PROTEASE M1 ZINC METALLOPROTEASE"/>
    <property type="match status" value="1"/>
</dbReference>
<feature type="region of interest" description="Disordered" evidence="1">
    <location>
        <begin position="228"/>
        <end position="282"/>
    </location>
</feature>
<reference evidence="5 6" key="1">
    <citation type="submission" date="2019-03" db="EMBL/GenBank/DDBJ databases">
        <title>Draft genome sequences of novel Actinobacteria.</title>
        <authorList>
            <person name="Sahin N."/>
            <person name="Ay H."/>
            <person name="Saygin H."/>
        </authorList>
    </citation>
    <scope>NUCLEOTIDE SEQUENCE [LARGE SCALE GENOMIC DNA]</scope>
    <source>
        <strain evidence="5 6">DSM 45941</strain>
    </source>
</reference>
<sequence>MAGKSPSPRRSGSRAVRGGAFRGVSGLAALAVAGSLTAACQTPFDDPGESASGSPKGPPVSGPAGPTTAGDDYVPGDGNGGYDVQNYGLKLTITPDGEKQLDGTATITATATDRLARFNLDLTGLDVSSIKVDGAPARQQRAGSELEVTPAKPLEKGAKFTAVIAYSGTPEPVSDPVLGKYGWIRTSDGVFVACEPSGAHTWFPANDHPSDKATFDFEITVPQGLTVLANGEPETPPVSSGGGGPELPGIPGLPGGPGEPSEPPSNAPPSGPAVTPVARHAATQHAATVSKWHVKAPMATYLATVDVGRFTVQTGKTASGIPNITAVDATTPGVPIGQFHKLNGDVIEEWSKLFGPYPFSSTGGIIDNADVGFALETQSRPVYGSFGLQPTIVAHELAHQWFGDSVGLTRWQDIWLNEGFATYAEWLWDEKSGGQTVQEHFDEIYGSPGARELWDVPPGNPGRKQMFGRSVYDRGGLALVALRGRVGEDTFYKILQTWTKEHRHSSGTTKQFIATANKVSGKKLDSFFDDWLYQKGRPAK</sequence>
<dbReference type="CDD" id="cd09603">
    <property type="entry name" value="M1_APN_like"/>
    <property type="match status" value="1"/>
</dbReference>
<dbReference type="SUPFAM" id="SSF55486">
    <property type="entry name" value="Metalloproteases ('zincins'), catalytic domain"/>
    <property type="match status" value="1"/>
</dbReference>
<evidence type="ECO:0000256" key="1">
    <source>
        <dbReference type="SAM" id="MobiDB-lite"/>
    </source>
</evidence>
<dbReference type="GO" id="GO:0008237">
    <property type="term" value="F:metallopeptidase activity"/>
    <property type="evidence" value="ECO:0007669"/>
    <property type="project" value="InterPro"/>
</dbReference>
<keyword evidence="2" id="KW-0732">Signal</keyword>
<feature type="domain" description="Aminopeptidase N-like N-terminal" evidence="4">
    <location>
        <begin position="85"/>
        <end position="233"/>
    </location>
</feature>
<organism evidence="5 6">
    <name type="scientific">Actinomadura darangshiensis</name>
    <dbReference type="NCBI Taxonomy" id="705336"/>
    <lineage>
        <taxon>Bacteria</taxon>
        <taxon>Bacillati</taxon>
        <taxon>Actinomycetota</taxon>
        <taxon>Actinomycetes</taxon>
        <taxon>Streptosporangiales</taxon>
        <taxon>Thermomonosporaceae</taxon>
        <taxon>Actinomadura</taxon>
    </lineage>
</organism>
<evidence type="ECO:0000259" key="3">
    <source>
        <dbReference type="Pfam" id="PF01433"/>
    </source>
</evidence>
<dbReference type="AlphaFoldDB" id="A0A4R5BLW5"/>